<accession>A0A699HQR0</accession>
<dbReference type="InterPro" id="IPR021109">
    <property type="entry name" value="Peptidase_aspartic_dom_sf"/>
</dbReference>
<comment type="caution">
    <text evidence="2">The sequence shown here is derived from an EMBL/GenBank/DDBJ whole genome shotgun (WGS) entry which is preliminary data.</text>
</comment>
<sequence length="969" mass="110323">RIWLEKEPPRSILTWEDLQRFDESFGEAWDRFKDLLRKFLHHGFFELHQIDTFYNALTQSDQDSLNAAAGGNLLNLTPRDALTIIENKSKIIKELVLMNKATQQATVKAIEETYVTCGGPHPYYECLATGGNTFDSCVAVGTYNQGGNGYRPRGDLNYRANNQMRQPDFPPPNLQNILMNKATQQATVKAIEETYVTCGGPHPYYECLATGGNTFDSCAAVGTYNQGGSLPSNTIANSIGDLKAITTRSGVAYEGPLIPPTFSSLSKEVERKPKATKDKKLSLPKLTPTHMTLELANRSVAYPVGVAEYVFVRVRKFYFLDDFVVVDYDVDTQVPLILERPFLRTARALIDVYGEELTLRVNDIACEEYAQEVLGFLDSSTSGNHTPSDHIISFSSPSFTPFEGSDFILEEIETFLRTPDELFNLDDDYYDTEGDILYLEKLLNEDPSLNLLSMKNEDLKQVDVTITKPSIEEPPELKLKDLPSQLEYAFLEGTDKLPIIISKELKDEENAALLKVFKSHKRAIAWKISDIKGIDPRFCTQKILMEDDFKPAVQHQRRETVEVFMDDFLVFRDSFSSCLSHLDKMLKRCEDTNLVLNWDKCHFMVKEFIVLGHKISKYGIEVNRAKVVVIAKFPHPTFVKGAENLAADHLSRLENPHQDDLENKEINKTFPLKTFGMISSRNQVIRRCVYCQEVVDILMACHNGPTGGHHGANYTAKKVFDFGFYCSMIYCDAHDMVKSYDLRENRASLSDKLDDALWAFRTTFKTPIECTPYKLVYGKACHLPIELKHKACRALKHCNFDLKYVGDHRKVQMNKLNELRDQAYENSLIYKDKTKKIHDSKIKNCVFNVGDQVLLFISRLKIFSRKLKTHWIRPFTFTTYGCLESPNIPHGPINLGTSQARDSVNKNNRFSGGNICFYLLFLFSNKCDVRRLALYFSCFVACVLCPGLPRIIKTLVRMVLSIVYSSFNP</sequence>
<gene>
    <name evidence="2" type="ORF">Tci_435478</name>
</gene>
<dbReference type="InterPro" id="IPR000477">
    <property type="entry name" value="RT_dom"/>
</dbReference>
<dbReference type="GO" id="GO:0003676">
    <property type="term" value="F:nucleic acid binding"/>
    <property type="evidence" value="ECO:0007669"/>
    <property type="project" value="InterPro"/>
</dbReference>
<feature type="non-terminal residue" evidence="2">
    <location>
        <position position="1"/>
    </location>
</feature>
<protein>
    <submittedName>
        <fullName evidence="2">Reverse transcriptase domain-containing protein</fullName>
    </submittedName>
</protein>
<dbReference type="EMBL" id="BKCJ010195571">
    <property type="protein sequence ID" value="GEY63504.1"/>
    <property type="molecule type" value="Genomic_DNA"/>
</dbReference>
<dbReference type="AlphaFoldDB" id="A0A699HQR0"/>
<proteinExistence type="predicted"/>
<dbReference type="Gene3D" id="3.30.70.270">
    <property type="match status" value="1"/>
</dbReference>
<dbReference type="PANTHER" id="PTHR33067">
    <property type="entry name" value="RNA-DIRECTED DNA POLYMERASE-RELATED"/>
    <property type="match status" value="1"/>
</dbReference>
<evidence type="ECO:0000259" key="1">
    <source>
        <dbReference type="Pfam" id="PF00078"/>
    </source>
</evidence>
<dbReference type="GO" id="GO:0003964">
    <property type="term" value="F:RNA-directed DNA polymerase activity"/>
    <property type="evidence" value="ECO:0007669"/>
    <property type="project" value="UniProtKB-KW"/>
</dbReference>
<keyword evidence="2" id="KW-0695">RNA-directed DNA polymerase</keyword>
<dbReference type="Gene3D" id="3.30.420.10">
    <property type="entry name" value="Ribonuclease H-like superfamily/Ribonuclease H"/>
    <property type="match status" value="1"/>
</dbReference>
<dbReference type="Gene3D" id="2.40.70.10">
    <property type="entry name" value="Acid Proteases"/>
    <property type="match status" value="1"/>
</dbReference>
<organism evidence="2">
    <name type="scientific">Tanacetum cinerariifolium</name>
    <name type="common">Dalmatian daisy</name>
    <name type="synonym">Chrysanthemum cinerariifolium</name>
    <dbReference type="NCBI Taxonomy" id="118510"/>
    <lineage>
        <taxon>Eukaryota</taxon>
        <taxon>Viridiplantae</taxon>
        <taxon>Streptophyta</taxon>
        <taxon>Embryophyta</taxon>
        <taxon>Tracheophyta</taxon>
        <taxon>Spermatophyta</taxon>
        <taxon>Magnoliopsida</taxon>
        <taxon>eudicotyledons</taxon>
        <taxon>Gunneridae</taxon>
        <taxon>Pentapetalae</taxon>
        <taxon>asterids</taxon>
        <taxon>campanulids</taxon>
        <taxon>Asterales</taxon>
        <taxon>Asteraceae</taxon>
        <taxon>Asteroideae</taxon>
        <taxon>Anthemideae</taxon>
        <taxon>Anthemidinae</taxon>
        <taxon>Tanacetum</taxon>
    </lineage>
</organism>
<dbReference type="PANTHER" id="PTHR33067:SF9">
    <property type="entry name" value="RNA-DIRECTED DNA POLYMERASE"/>
    <property type="match status" value="1"/>
</dbReference>
<dbReference type="SUPFAM" id="SSF56672">
    <property type="entry name" value="DNA/RNA polymerases"/>
    <property type="match status" value="1"/>
</dbReference>
<keyword evidence="2" id="KW-0808">Transferase</keyword>
<keyword evidence="2" id="KW-0548">Nucleotidyltransferase</keyword>
<dbReference type="InterPro" id="IPR036397">
    <property type="entry name" value="RNaseH_sf"/>
</dbReference>
<name>A0A699HQR0_TANCI</name>
<feature type="domain" description="Reverse transcriptase" evidence="1">
    <location>
        <begin position="553"/>
        <end position="615"/>
    </location>
</feature>
<evidence type="ECO:0000313" key="2">
    <source>
        <dbReference type="EMBL" id="GEY63504.1"/>
    </source>
</evidence>
<dbReference type="InterPro" id="IPR043502">
    <property type="entry name" value="DNA/RNA_pol_sf"/>
</dbReference>
<dbReference type="Pfam" id="PF00078">
    <property type="entry name" value="RVT_1"/>
    <property type="match status" value="1"/>
</dbReference>
<dbReference type="InterPro" id="IPR043128">
    <property type="entry name" value="Rev_trsase/Diguanyl_cyclase"/>
</dbReference>
<reference evidence="2" key="1">
    <citation type="journal article" date="2019" name="Sci. Rep.">
        <title>Draft genome of Tanacetum cinerariifolium, the natural source of mosquito coil.</title>
        <authorList>
            <person name="Yamashiro T."/>
            <person name="Shiraishi A."/>
            <person name="Satake H."/>
            <person name="Nakayama K."/>
        </authorList>
    </citation>
    <scope>NUCLEOTIDE SEQUENCE</scope>
</reference>